<dbReference type="AlphaFoldDB" id="A0A830FJ68"/>
<evidence type="ECO:0000313" key="2">
    <source>
        <dbReference type="Proteomes" id="UP000607197"/>
    </source>
</evidence>
<comment type="caution">
    <text evidence="1">The sequence shown here is derived from an EMBL/GenBank/DDBJ whole genome shotgun (WGS) entry which is preliminary data.</text>
</comment>
<reference evidence="1" key="1">
    <citation type="journal article" date="2014" name="Int. J. Syst. Evol. Microbiol.">
        <title>Complete genome sequence of Corynebacterium casei LMG S-19264T (=DSM 44701T), isolated from a smear-ripened cheese.</title>
        <authorList>
            <consortium name="US DOE Joint Genome Institute (JGI-PGF)"/>
            <person name="Walter F."/>
            <person name="Albersmeier A."/>
            <person name="Kalinowski J."/>
            <person name="Ruckert C."/>
        </authorList>
    </citation>
    <scope>NUCLEOTIDE SEQUENCE</scope>
    <source>
        <strain evidence="1">JCM 19596</strain>
    </source>
</reference>
<dbReference type="Proteomes" id="UP000607197">
    <property type="component" value="Unassembled WGS sequence"/>
</dbReference>
<sequence length="107" mass="11695">MSKRNQQLHGALTPQGGMAKTVDELRNEIRVAVGRFEREISATFTKEDLAAICDAVGDDIDTDSLPPKPRMRAGILERIGERDDETGDVDRAFRKGELEAIAAALDA</sequence>
<proteinExistence type="predicted"/>
<accession>A0A830FJ68</accession>
<keyword evidence="2" id="KW-1185">Reference proteome</keyword>
<dbReference type="EMBL" id="BMPG01000001">
    <property type="protein sequence ID" value="GGL52202.1"/>
    <property type="molecule type" value="Genomic_DNA"/>
</dbReference>
<gene>
    <name evidence="1" type="ORF">GCM10009039_08130</name>
</gene>
<reference evidence="1" key="2">
    <citation type="submission" date="2020-09" db="EMBL/GenBank/DDBJ databases">
        <authorList>
            <person name="Sun Q."/>
            <person name="Ohkuma M."/>
        </authorList>
    </citation>
    <scope>NUCLEOTIDE SEQUENCE</scope>
    <source>
        <strain evidence="1">JCM 19596</strain>
    </source>
</reference>
<protein>
    <submittedName>
        <fullName evidence="1">Uncharacterized protein</fullName>
    </submittedName>
</protein>
<name>A0A830FJ68_9EURY</name>
<organism evidence="1 2">
    <name type="scientific">Halocalculus aciditolerans</name>
    <dbReference type="NCBI Taxonomy" id="1383812"/>
    <lineage>
        <taxon>Archaea</taxon>
        <taxon>Methanobacteriati</taxon>
        <taxon>Methanobacteriota</taxon>
        <taxon>Stenosarchaea group</taxon>
        <taxon>Halobacteria</taxon>
        <taxon>Halobacteriales</taxon>
        <taxon>Halobacteriaceae</taxon>
        <taxon>Halocalculus</taxon>
    </lineage>
</organism>
<evidence type="ECO:0000313" key="1">
    <source>
        <dbReference type="EMBL" id="GGL52202.1"/>
    </source>
</evidence>